<evidence type="ECO:0000256" key="3">
    <source>
        <dbReference type="PROSITE-ProRule" id="PRU00023"/>
    </source>
</evidence>
<evidence type="ECO:0000256" key="2">
    <source>
        <dbReference type="ARBA" id="ARBA00023043"/>
    </source>
</evidence>
<reference evidence="4" key="1">
    <citation type="journal article" date="2020" name="J Insects Food Feed">
        <title>The yellow mealworm (Tenebrio molitor) genome: a resource for the emerging insects as food and feed industry.</title>
        <authorList>
            <person name="Eriksson T."/>
            <person name="Andere A."/>
            <person name="Kelstrup H."/>
            <person name="Emery V."/>
            <person name="Picard C."/>
        </authorList>
    </citation>
    <scope>NUCLEOTIDE SEQUENCE</scope>
    <source>
        <strain evidence="4">Stoneville</strain>
        <tissue evidence="4">Whole head</tissue>
    </source>
</reference>
<dbReference type="GO" id="GO:0010468">
    <property type="term" value="P:regulation of gene expression"/>
    <property type="evidence" value="ECO:0007669"/>
    <property type="project" value="TreeGrafter"/>
</dbReference>
<comment type="caution">
    <text evidence="4">The sequence shown here is derived from an EMBL/GenBank/DDBJ whole genome shotgun (WGS) entry which is preliminary data.</text>
</comment>
<reference evidence="4" key="2">
    <citation type="submission" date="2021-08" db="EMBL/GenBank/DDBJ databases">
        <authorList>
            <person name="Eriksson T."/>
        </authorList>
    </citation>
    <scope>NUCLEOTIDE SEQUENCE</scope>
    <source>
        <strain evidence="4">Stoneville</strain>
        <tissue evidence="4">Whole head</tissue>
    </source>
</reference>
<dbReference type="AlphaFoldDB" id="A0A8J6HBA5"/>
<dbReference type="Pfam" id="PF12796">
    <property type="entry name" value="Ank_2"/>
    <property type="match status" value="2"/>
</dbReference>
<dbReference type="InterPro" id="IPR036770">
    <property type="entry name" value="Ankyrin_rpt-contain_sf"/>
</dbReference>
<dbReference type="Proteomes" id="UP000719412">
    <property type="component" value="Unassembled WGS sequence"/>
</dbReference>
<gene>
    <name evidence="4" type="ORF">GEV33_012187</name>
</gene>
<keyword evidence="5" id="KW-1185">Reference proteome</keyword>
<evidence type="ECO:0000313" key="5">
    <source>
        <dbReference type="Proteomes" id="UP000719412"/>
    </source>
</evidence>
<name>A0A8J6HBA5_TENMO</name>
<organism evidence="4 5">
    <name type="scientific">Tenebrio molitor</name>
    <name type="common">Yellow mealworm beetle</name>
    <dbReference type="NCBI Taxonomy" id="7067"/>
    <lineage>
        <taxon>Eukaryota</taxon>
        <taxon>Metazoa</taxon>
        <taxon>Ecdysozoa</taxon>
        <taxon>Arthropoda</taxon>
        <taxon>Hexapoda</taxon>
        <taxon>Insecta</taxon>
        <taxon>Pterygota</taxon>
        <taxon>Neoptera</taxon>
        <taxon>Endopterygota</taxon>
        <taxon>Coleoptera</taxon>
        <taxon>Polyphaga</taxon>
        <taxon>Cucujiformia</taxon>
        <taxon>Tenebrionidae</taxon>
        <taxon>Tenebrio</taxon>
    </lineage>
</organism>
<dbReference type="PANTHER" id="PTHR24124:SF14">
    <property type="entry name" value="CHROMOSOME UNDETERMINED SCAFFOLD_25, WHOLE GENOME SHOTGUN SEQUENCE"/>
    <property type="match status" value="1"/>
</dbReference>
<dbReference type="SMART" id="SM00248">
    <property type="entry name" value="ANK"/>
    <property type="match status" value="4"/>
</dbReference>
<dbReference type="SUPFAM" id="SSF48403">
    <property type="entry name" value="Ankyrin repeat"/>
    <property type="match status" value="1"/>
</dbReference>
<evidence type="ECO:0008006" key="6">
    <source>
        <dbReference type="Google" id="ProtNLM"/>
    </source>
</evidence>
<evidence type="ECO:0000256" key="1">
    <source>
        <dbReference type="ARBA" id="ARBA00022737"/>
    </source>
</evidence>
<keyword evidence="2 3" id="KW-0040">ANK repeat</keyword>
<dbReference type="PROSITE" id="PS50088">
    <property type="entry name" value="ANK_REPEAT"/>
    <property type="match status" value="3"/>
</dbReference>
<dbReference type="PANTHER" id="PTHR24124">
    <property type="entry name" value="ANKYRIN REPEAT FAMILY A"/>
    <property type="match status" value="1"/>
</dbReference>
<dbReference type="Gene3D" id="1.25.40.20">
    <property type="entry name" value="Ankyrin repeat-containing domain"/>
    <property type="match status" value="2"/>
</dbReference>
<dbReference type="GO" id="GO:0005634">
    <property type="term" value="C:nucleus"/>
    <property type="evidence" value="ECO:0007669"/>
    <property type="project" value="TreeGrafter"/>
</dbReference>
<dbReference type="InterPro" id="IPR002110">
    <property type="entry name" value="Ankyrin_rpt"/>
</dbReference>
<protein>
    <recommendedName>
        <fullName evidence="6">Ankyrin repeat protein</fullName>
    </recommendedName>
</protein>
<proteinExistence type="predicted"/>
<accession>A0A8J6HBA5</accession>
<evidence type="ECO:0000313" key="4">
    <source>
        <dbReference type="EMBL" id="KAH0810603.1"/>
    </source>
</evidence>
<keyword evidence="1" id="KW-0677">Repeat</keyword>
<sequence length="173" mass="18390">MGQTCNKSLLDGAFSGNLRLIRESIESGANVNHSDHDGQTALAIAAYHGYQPIVEYLVRQGANVNTFDRCTLSTPLALAVRGDNIKTVKCLLENGADVNLTGSIDGEKSDTPLSIAAEKGNLAMVQAVISKGADVNIADNEGNTPLAVAESMGNFQIVKWLKEMQNNDAKSQN</sequence>
<dbReference type="PROSITE" id="PS50297">
    <property type="entry name" value="ANK_REP_REGION"/>
    <property type="match status" value="3"/>
</dbReference>
<feature type="repeat" description="ANK" evidence="3">
    <location>
        <begin position="108"/>
        <end position="140"/>
    </location>
</feature>
<feature type="repeat" description="ANK" evidence="3">
    <location>
        <begin position="71"/>
        <end position="103"/>
    </location>
</feature>
<dbReference type="PRINTS" id="PR01415">
    <property type="entry name" value="ANKYRIN"/>
</dbReference>
<feature type="repeat" description="ANK" evidence="3">
    <location>
        <begin position="37"/>
        <end position="69"/>
    </location>
</feature>
<dbReference type="EMBL" id="JABDTM020027389">
    <property type="protein sequence ID" value="KAH0810603.1"/>
    <property type="molecule type" value="Genomic_DNA"/>
</dbReference>